<organism evidence="2 3">
    <name type="scientific">Methyloprofundus sedimenti</name>
    <dbReference type="NCBI Taxonomy" id="1420851"/>
    <lineage>
        <taxon>Bacteria</taxon>
        <taxon>Pseudomonadati</taxon>
        <taxon>Pseudomonadota</taxon>
        <taxon>Gammaproteobacteria</taxon>
        <taxon>Methylococcales</taxon>
        <taxon>Methylococcaceae</taxon>
        <taxon>Methyloprofundus</taxon>
    </lineage>
</organism>
<reference evidence="2 3" key="1">
    <citation type="submission" date="2015-12" db="EMBL/GenBank/DDBJ databases">
        <authorList>
            <person name="Shamseldin A."/>
            <person name="Moawad H."/>
            <person name="Abd El-Rahim W.M."/>
            <person name="Sadowsky M.J."/>
        </authorList>
    </citation>
    <scope>NUCLEOTIDE SEQUENCE [LARGE SCALE GENOMIC DNA]</scope>
    <source>
        <strain evidence="2 3">WF1</strain>
    </source>
</reference>
<feature type="compositionally biased region" description="Polar residues" evidence="1">
    <location>
        <begin position="7"/>
        <end position="17"/>
    </location>
</feature>
<evidence type="ECO:0000313" key="2">
    <source>
        <dbReference type="EMBL" id="OQK16344.1"/>
    </source>
</evidence>
<dbReference type="AlphaFoldDB" id="A0A1V8M466"/>
<evidence type="ECO:0000256" key="1">
    <source>
        <dbReference type="SAM" id="MobiDB-lite"/>
    </source>
</evidence>
<keyword evidence="3" id="KW-1185">Reference proteome</keyword>
<dbReference type="EMBL" id="LPUF01000001">
    <property type="protein sequence ID" value="OQK16344.1"/>
    <property type="molecule type" value="Genomic_DNA"/>
</dbReference>
<dbReference type="Proteomes" id="UP000191980">
    <property type="component" value="Unassembled WGS sequence"/>
</dbReference>
<feature type="region of interest" description="Disordered" evidence="1">
    <location>
        <begin position="1"/>
        <end position="30"/>
    </location>
</feature>
<proteinExistence type="predicted"/>
<evidence type="ECO:0000313" key="3">
    <source>
        <dbReference type="Proteomes" id="UP000191980"/>
    </source>
</evidence>
<name>A0A1V8M466_9GAMM</name>
<sequence length="67" mass="7513">MARSDNAVDNPSKNTSCKRGGKAHKHGLPAEQIPVLMMRDRSGVTSETYIAQRNRCLNQGFNSYFRT</sequence>
<gene>
    <name evidence="2" type="ORF">AU255_00045</name>
</gene>
<accession>A0A1V8M466</accession>
<protein>
    <submittedName>
        <fullName evidence="2">Uncharacterized protein</fullName>
    </submittedName>
</protein>
<comment type="caution">
    <text evidence="2">The sequence shown here is derived from an EMBL/GenBank/DDBJ whole genome shotgun (WGS) entry which is preliminary data.</text>
</comment>